<name>X0TXL0_9ZZZZ</name>
<organism evidence="1">
    <name type="scientific">marine sediment metagenome</name>
    <dbReference type="NCBI Taxonomy" id="412755"/>
    <lineage>
        <taxon>unclassified sequences</taxon>
        <taxon>metagenomes</taxon>
        <taxon>ecological metagenomes</taxon>
    </lineage>
</organism>
<evidence type="ECO:0008006" key="2">
    <source>
        <dbReference type="Google" id="ProtNLM"/>
    </source>
</evidence>
<evidence type="ECO:0000313" key="1">
    <source>
        <dbReference type="EMBL" id="GAF80875.1"/>
    </source>
</evidence>
<proteinExistence type="predicted"/>
<gene>
    <name evidence="1" type="ORF">S01H1_01528</name>
</gene>
<comment type="caution">
    <text evidence="1">The sequence shown here is derived from an EMBL/GenBank/DDBJ whole genome shotgun (WGS) entry which is preliminary data.</text>
</comment>
<dbReference type="GO" id="GO:0016855">
    <property type="term" value="F:racemase and epimerase activity, acting on amino acids and derivatives"/>
    <property type="evidence" value="ECO:0007669"/>
    <property type="project" value="InterPro"/>
</dbReference>
<reference evidence="1" key="1">
    <citation type="journal article" date="2014" name="Front. Microbiol.">
        <title>High frequency of phylogenetically diverse reductive dehalogenase-homologous genes in deep subseafloor sedimentary metagenomes.</title>
        <authorList>
            <person name="Kawai M."/>
            <person name="Futagami T."/>
            <person name="Toyoda A."/>
            <person name="Takaki Y."/>
            <person name="Nishi S."/>
            <person name="Hori S."/>
            <person name="Arai W."/>
            <person name="Tsubouchi T."/>
            <person name="Morono Y."/>
            <person name="Uchiyama I."/>
            <person name="Ito T."/>
            <person name="Fujiyama A."/>
            <person name="Inagaki F."/>
            <person name="Takami H."/>
        </authorList>
    </citation>
    <scope>NUCLEOTIDE SEQUENCE</scope>
    <source>
        <strain evidence="1">Expedition CK06-06</strain>
    </source>
</reference>
<sequence>KDAQIDTLILGCTHYPFLQKVISEIMGPRIRLVNPAYNAVLDLKKILKENNLLKIDKNRKESYYTSGSPDNMKKVARAILNSFEYSIEKVIF</sequence>
<dbReference type="InterPro" id="IPR001920">
    <property type="entry name" value="Asp/Glu_race"/>
</dbReference>
<dbReference type="Gene3D" id="3.40.50.1860">
    <property type="match status" value="1"/>
</dbReference>
<dbReference type="InterPro" id="IPR033134">
    <property type="entry name" value="Asp/Glu_racemase_AS_2"/>
</dbReference>
<dbReference type="SUPFAM" id="SSF53681">
    <property type="entry name" value="Aspartate/glutamate racemase"/>
    <property type="match status" value="1"/>
</dbReference>
<protein>
    <recommendedName>
        <fullName evidence="2">Glutamate racemase</fullName>
    </recommendedName>
</protein>
<dbReference type="AlphaFoldDB" id="X0TXL0"/>
<accession>X0TXL0</accession>
<feature type="non-terminal residue" evidence="1">
    <location>
        <position position="1"/>
    </location>
</feature>
<dbReference type="PROSITE" id="PS00924">
    <property type="entry name" value="ASP_GLU_RACEMASE_2"/>
    <property type="match status" value="1"/>
</dbReference>
<dbReference type="EMBL" id="BARS01000672">
    <property type="protein sequence ID" value="GAF80875.1"/>
    <property type="molecule type" value="Genomic_DNA"/>
</dbReference>